<dbReference type="AlphaFoldDB" id="A0A9P8C3V5"/>
<reference evidence="1" key="1">
    <citation type="journal article" date="2021" name="IMA Fungus">
        <title>Genomic characterization of three marine fungi, including Emericellopsis atlantica sp. nov. with signatures of a generalist lifestyle and marine biomass degradation.</title>
        <authorList>
            <person name="Hagestad O.C."/>
            <person name="Hou L."/>
            <person name="Andersen J.H."/>
            <person name="Hansen E.H."/>
            <person name="Altermark B."/>
            <person name="Li C."/>
            <person name="Kuhnert E."/>
            <person name="Cox R.J."/>
            <person name="Crous P.W."/>
            <person name="Spatafora J.W."/>
            <person name="Lail K."/>
            <person name="Amirebrahimi M."/>
            <person name="Lipzen A."/>
            <person name="Pangilinan J."/>
            <person name="Andreopoulos W."/>
            <person name="Hayes R.D."/>
            <person name="Ng V."/>
            <person name="Grigoriev I.V."/>
            <person name="Jackson S.A."/>
            <person name="Sutton T.D.S."/>
            <person name="Dobson A.D.W."/>
            <person name="Rama T."/>
        </authorList>
    </citation>
    <scope>NUCLEOTIDE SEQUENCE</scope>
    <source>
        <strain evidence="1">TRa018bII</strain>
    </source>
</reference>
<organism evidence="1 2">
    <name type="scientific">Amylocarpus encephaloides</name>
    <dbReference type="NCBI Taxonomy" id="45428"/>
    <lineage>
        <taxon>Eukaryota</taxon>
        <taxon>Fungi</taxon>
        <taxon>Dikarya</taxon>
        <taxon>Ascomycota</taxon>
        <taxon>Pezizomycotina</taxon>
        <taxon>Leotiomycetes</taxon>
        <taxon>Helotiales</taxon>
        <taxon>Helotiales incertae sedis</taxon>
        <taxon>Amylocarpus</taxon>
    </lineage>
</organism>
<proteinExistence type="predicted"/>
<comment type="caution">
    <text evidence="1">The sequence shown here is derived from an EMBL/GenBank/DDBJ whole genome shotgun (WGS) entry which is preliminary data.</text>
</comment>
<protein>
    <submittedName>
        <fullName evidence="1">Uncharacterized protein</fullName>
    </submittedName>
</protein>
<dbReference type="OrthoDB" id="3561219at2759"/>
<dbReference type="EMBL" id="MU251606">
    <property type="protein sequence ID" value="KAG9231361.1"/>
    <property type="molecule type" value="Genomic_DNA"/>
</dbReference>
<accession>A0A9P8C3V5</accession>
<name>A0A9P8C3V5_9HELO</name>
<keyword evidence="2" id="KW-1185">Reference proteome</keyword>
<sequence>MANAKMPHDINALLAHIQTLEEKIKYFEEHHQCCSLVDDSNSNNDEPISSGITIIPYKHRHVKVPKEPDSNPKWRKDANQLLENVPHLTEWTTKITELKLSENASTIVEICGVPAQILAPRGQTTNSQVDGVMAMAQAYARATKASHDNTTYVLKLHTFRVLVFVSFCAVLEALDYPINEINETMRICVSNSSDVNLKRLRSGAVWANRRIVELDSYLGGNATEWFFDCAYTGITATKCRRTRAQRLDGFDPRIV</sequence>
<gene>
    <name evidence="1" type="ORF">BJ875DRAFT_487074</name>
</gene>
<evidence type="ECO:0000313" key="1">
    <source>
        <dbReference type="EMBL" id="KAG9231361.1"/>
    </source>
</evidence>
<dbReference type="Proteomes" id="UP000824998">
    <property type="component" value="Unassembled WGS sequence"/>
</dbReference>
<evidence type="ECO:0000313" key="2">
    <source>
        <dbReference type="Proteomes" id="UP000824998"/>
    </source>
</evidence>